<evidence type="ECO:0000313" key="7">
    <source>
        <dbReference type="Proteomes" id="UP000235965"/>
    </source>
</evidence>
<dbReference type="PANTHER" id="PTHR13234:SF8">
    <property type="entry name" value="GAMMA-INTERFERON-INDUCIBLE LYSOSOMAL THIOL REDUCTASE"/>
    <property type="match status" value="1"/>
</dbReference>
<dbReference type="AlphaFoldDB" id="A0A2J7QJZ2"/>
<reference evidence="6 7" key="1">
    <citation type="submission" date="2017-12" db="EMBL/GenBank/DDBJ databases">
        <title>Hemimetabolous genomes reveal molecular basis of termite eusociality.</title>
        <authorList>
            <person name="Harrison M.C."/>
            <person name="Jongepier E."/>
            <person name="Robertson H.M."/>
            <person name="Arning N."/>
            <person name="Bitard-Feildel T."/>
            <person name="Chao H."/>
            <person name="Childers C.P."/>
            <person name="Dinh H."/>
            <person name="Doddapaneni H."/>
            <person name="Dugan S."/>
            <person name="Gowin J."/>
            <person name="Greiner C."/>
            <person name="Han Y."/>
            <person name="Hu H."/>
            <person name="Hughes D.S.T."/>
            <person name="Huylmans A.-K."/>
            <person name="Kemena C."/>
            <person name="Kremer L.P.M."/>
            <person name="Lee S.L."/>
            <person name="Lopez-Ezquerra A."/>
            <person name="Mallet L."/>
            <person name="Monroy-Kuhn J.M."/>
            <person name="Moser A."/>
            <person name="Murali S.C."/>
            <person name="Muzny D.M."/>
            <person name="Otani S."/>
            <person name="Piulachs M.-D."/>
            <person name="Poelchau M."/>
            <person name="Qu J."/>
            <person name="Schaub F."/>
            <person name="Wada-Katsumata A."/>
            <person name="Worley K.C."/>
            <person name="Xie Q."/>
            <person name="Ylla G."/>
            <person name="Poulsen M."/>
            <person name="Gibbs R.A."/>
            <person name="Schal C."/>
            <person name="Richards S."/>
            <person name="Belles X."/>
            <person name="Korb J."/>
            <person name="Bornberg-Bauer E."/>
        </authorList>
    </citation>
    <scope>NUCLEOTIDE SEQUENCE [LARGE SCALE GENOMIC DNA]</scope>
    <source>
        <tissue evidence="6">Whole body</tissue>
    </source>
</reference>
<dbReference type="GO" id="GO:0016671">
    <property type="term" value="F:oxidoreductase activity, acting on a sulfur group of donors, disulfide as acceptor"/>
    <property type="evidence" value="ECO:0007669"/>
    <property type="project" value="InterPro"/>
</dbReference>
<dbReference type="PANTHER" id="PTHR13234">
    <property type="entry name" value="GAMMA-INTERFERON INDUCIBLE LYSOSOMAL THIOL REDUCTASE GILT"/>
    <property type="match status" value="1"/>
</dbReference>
<protein>
    <submittedName>
        <fullName evidence="6">GILT-like protein 1</fullName>
    </submittedName>
</protein>
<organism evidence="6 7">
    <name type="scientific">Cryptotermes secundus</name>
    <dbReference type="NCBI Taxonomy" id="105785"/>
    <lineage>
        <taxon>Eukaryota</taxon>
        <taxon>Metazoa</taxon>
        <taxon>Ecdysozoa</taxon>
        <taxon>Arthropoda</taxon>
        <taxon>Hexapoda</taxon>
        <taxon>Insecta</taxon>
        <taxon>Pterygota</taxon>
        <taxon>Neoptera</taxon>
        <taxon>Polyneoptera</taxon>
        <taxon>Dictyoptera</taxon>
        <taxon>Blattodea</taxon>
        <taxon>Blattoidea</taxon>
        <taxon>Termitoidae</taxon>
        <taxon>Kalotermitidae</taxon>
        <taxon>Cryptotermitinae</taxon>
        <taxon>Cryptotermes</taxon>
    </lineage>
</organism>
<evidence type="ECO:0000256" key="4">
    <source>
        <dbReference type="ARBA" id="ARBA00022729"/>
    </source>
</evidence>
<comment type="caution">
    <text evidence="6">The sequence shown here is derived from an EMBL/GenBank/DDBJ whole genome shotgun (WGS) entry which is preliminary data.</text>
</comment>
<keyword evidence="3" id="KW-0964">Secreted</keyword>
<dbReference type="FunCoup" id="A0A2J7QJZ2">
    <property type="interactions" value="148"/>
</dbReference>
<dbReference type="Proteomes" id="UP000235965">
    <property type="component" value="Unassembled WGS sequence"/>
</dbReference>
<keyword evidence="5" id="KW-0325">Glycoprotein</keyword>
<evidence type="ECO:0000256" key="1">
    <source>
        <dbReference type="ARBA" id="ARBA00004613"/>
    </source>
</evidence>
<proteinExistence type="inferred from homology"/>
<dbReference type="OrthoDB" id="958254at2759"/>
<sequence>MHDPDFRSGEDSTCLKPLCYCYRQKPLWDTKTCSAHEGHDHTHHQMHSASSDEKLPITIYYESLCPDSIRFFKDQLDPTYRALGKYLNIEFVPYGKARQWYSNNTYHFECQHGTRECYGNIVQACAINVFHDETNIFKYLTCLMTTVNITQVTNATYPVDECGSGLDVDNIKKCVSGAEGLKFLSEMGNRTSELHPPLTEVPAISVNMTFSYEEQQEAVNNFKSVVCSHLKAANTNPADCKSSSFTAVSSILVVTVASLFLATTAS</sequence>
<accession>A0A2J7QJZ2</accession>
<dbReference type="EMBL" id="NEVH01013548">
    <property type="protein sequence ID" value="PNF28902.1"/>
    <property type="molecule type" value="Genomic_DNA"/>
</dbReference>
<dbReference type="InterPro" id="IPR004911">
    <property type="entry name" value="Interferon-induced_GILT"/>
</dbReference>
<dbReference type="InParanoid" id="A0A2J7QJZ2"/>
<evidence type="ECO:0000256" key="3">
    <source>
        <dbReference type="ARBA" id="ARBA00022525"/>
    </source>
</evidence>
<name>A0A2J7QJZ2_9NEOP</name>
<dbReference type="Pfam" id="PF03227">
    <property type="entry name" value="GILT"/>
    <property type="match status" value="1"/>
</dbReference>
<keyword evidence="4" id="KW-0732">Signal</keyword>
<evidence type="ECO:0000256" key="2">
    <source>
        <dbReference type="ARBA" id="ARBA00005679"/>
    </source>
</evidence>
<dbReference type="GO" id="GO:0005576">
    <property type="term" value="C:extracellular region"/>
    <property type="evidence" value="ECO:0007669"/>
    <property type="project" value="UniProtKB-SubCell"/>
</dbReference>
<keyword evidence="7" id="KW-1185">Reference proteome</keyword>
<comment type="subcellular location">
    <subcellularLocation>
        <location evidence="1">Secreted</location>
    </subcellularLocation>
</comment>
<evidence type="ECO:0000256" key="5">
    <source>
        <dbReference type="ARBA" id="ARBA00023180"/>
    </source>
</evidence>
<evidence type="ECO:0000313" key="6">
    <source>
        <dbReference type="EMBL" id="PNF28902.1"/>
    </source>
</evidence>
<dbReference type="STRING" id="105785.A0A2J7QJZ2"/>
<gene>
    <name evidence="6" type="primary">GILT1</name>
    <name evidence="6" type="ORF">B7P43_G03838</name>
</gene>
<comment type="similarity">
    <text evidence="2">Belongs to the GILT family.</text>
</comment>